<keyword evidence="2" id="KW-1185">Reference proteome</keyword>
<protein>
    <submittedName>
        <fullName evidence="1">Uncharacterized protein</fullName>
    </submittedName>
</protein>
<evidence type="ECO:0000313" key="2">
    <source>
        <dbReference type="Proteomes" id="UP000284892"/>
    </source>
</evidence>
<dbReference type="AlphaFoldDB" id="A0A420DG18"/>
<gene>
    <name evidence="1" type="ORF">BXY80_2431</name>
</gene>
<reference evidence="1 2" key="1">
    <citation type="submission" date="2018-09" db="EMBL/GenBank/DDBJ databases">
        <title>Genomic Encyclopedia of Archaeal and Bacterial Type Strains, Phase II (KMG-II): from individual species to whole genera.</title>
        <authorList>
            <person name="Goeker M."/>
        </authorList>
    </citation>
    <scope>NUCLEOTIDE SEQUENCE [LARGE SCALE GENOMIC DNA]</scope>
    <source>
        <strain evidence="1 2">DSM 26283</strain>
    </source>
</reference>
<sequence length="509" mass="60785">MNIEAIISTFSNEEQQRFISYLEKKNKRNDTKNIQLFKLLTKEELSSTAICQKLYKNNKKGAYHALRKRLYQSLIDFIANINLEEENSIDMQIIKYILASRTFLLHKKPIVAYKILDKAETLAKEHHLFPILNEIYHTKIQYAYTNPSINIDELINAFKANQKNHFLEDQLNIVYAKIRQTLNDITYKGEVIDFEILLNNTLKEHNINITESMSFKSLYQLMTIVSISAFVTNDYLKIEPFLINTYKSIKNHKSIDKQLFYHIEVLYMIANTLFRNKKFKASMLYLHEMHQQMQTKQKKNYNSFKLKYNLLQGLNLNYSNQQDKAIELLELFKIPKHADTESLLDIYLSLVMFYIQKKEYKKAQGIFSKFYHTDKWYTEKAGKEWVIKKNLIEIILHIELQNIDLVESRLLSFKRNYYKYLKQINQKRVITYLNLVESYYKQPQDVTSIEFKDKVKQSFKWIEANREDIFVMSFYAWLKSKMENKPLYTTTLNLIKKSKNVNKALKLTN</sequence>
<name>A0A420DG18_9FLAO</name>
<proteinExistence type="predicted"/>
<dbReference type="Proteomes" id="UP000284892">
    <property type="component" value="Unassembled WGS sequence"/>
</dbReference>
<dbReference type="RefSeq" id="WP_245977289.1">
    <property type="nucleotide sequence ID" value="NZ_RAQJ01000005.1"/>
</dbReference>
<organism evidence="1 2">
    <name type="scientific">Ichthyenterobacterium magnum</name>
    <dbReference type="NCBI Taxonomy" id="1230530"/>
    <lineage>
        <taxon>Bacteria</taxon>
        <taxon>Pseudomonadati</taxon>
        <taxon>Bacteroidota</taxon>
        <taxon>Flavobacteriia</taxon>
        <taxon>Flavobacteriales</taxon>
        <taxon>Flavobacteriaceae</taxon>
        <taxon>Ichthyenterobacterium</taxon>
    </lineage>
</organism>
<dbReference type="EMBL" id="RAQJ01000005">
    <property type="protein sequence ID" value="RKE91999.1"/>
    <property type="molecule type" value="Genomic_DNA"/>
</dbReference>
<accession>A0A420DG18</accession>
<comment type="caution">
    <text evidence="1">The sequence shown here is derived from an EMBL/GenBank/DDBJ whole genome shotgun (WGS) entry which is preliminary data.</text>
</comment>
<evidence type="ECO:0000313" key="1">
    <source>
        <dbReference type="EMBL" id="RKE91999.1"/>
    </source>
</evidence>